<feature type="transmembrane region" description="Helical" evidence="1">
    <location>
        <begin position="144"/>
        <end position="174"/>
    </location>
</feature>
<keyword evidence="1" id="KW-0812">Transmembrane</keyword>
<evidence type="ECO:0000256" key="1">
    <source>
        <dbReference type="SAM" id="Phobius"/>
    </source>
</evidence>
<gene>
    <name evidence="2" type="ORF">L687_14395</name>
</gene>
<evidence type="ECO:0000313" key="2">
    <source>
        <dbReference type="EMBL" id="EQM81673.1"/>
    </source>
</evidence>
<feature type="transmembrane region" description="Helical" evidence="1">
    <location>
        <begin position="55"/>
        <end position="74"/>
    </location>
</feature>
<feature type="transmembrane region" description="Helical" evidence="1">
    <location>
        <begin position="95"/>
        <end position="124"/>
    </location>
</feature>
<reference evidence="2 3" key="1">
    <citation type="journal article" date="2013" name="Genome Announc.">
        <title>Whole-genome sequences of five oyster-associated bacteria show potential for crude oil hydrocarbon degradation.</title>
        <authorList>
            <person name="Chauhan A."/>
            <person name="Green S."/>
            <person name="Pathak A."/>
            <person name="Thomas J."/>
            <person name="Venkatramanan R."/>
        </authorList>
    </citation>
    <scope>NUCLEOTIDE SEQUENCE [LARGE SCALE GENOMIC DNA]</scope>
    <source>
        <strain evidence="2 3">MF109</strain>
    </source>
</reference>
<evidence type="ECO:0000313" key="3">
    <source>
        <dbReference type="Proteomes" id="UP000016033"/>
    </source>
</evidence>
<dbReference type="EMBL" id="ATAO01000124">
    <property type="protein sequence ID" value="EQM81673.1"/>
    <property type="molecule type" value="Genomic_DNA"/>
</dbReference>
<keyword evidence="1" id="KW-0472">Membrane</keyword>
<proteinExistence type="predicted"/>
<dbReference type="PATRIC" id="fig|1333857.3.peg.1180"/>
<feature type="transmembrane region" description="Helical" evidence="1">
    <location>
        <begin position="12"/>
        <end position="35"/>
    </location>
</feature>
<sequence length="253" mass="25825">MIGRALRAQARSFAGDVVLLGMVAAALLMSLAVATSIPPDLAEAPAGVRSAFAESFTVVLATYGAVLAAVYGSFRYTIDRRDGVIAQRLMMLPRWTIFVARMPTAALGGAIVALTVVVVGQIALNVSRGGATLDGATLDGATVASTLALGAVAGLWGMGLGVVVQVHLVALFVVSMSMSGALLLTMFWSSGAGYLPPLVMLRALGFDVSAMGIPPNDLLESSLALWATAGWVLAALLAGGAAFMKRDVGAETT</sequence>
<name>T5KDJ1_MICMQ</name>
<dbReference type="AlphaFoldDB" id="T5KDJ1"/>
<organism evidence="2 3">
    <name type="scientific">Microbacterium maritypicum MF109</name>
    <dbReference type="NCBI Taxonomy" id="1333857"/>
    <lineage>
        <taxon>Bacteria</taxon>
        <taxon>Bacillati</taxon>
        <taxon>Actinomycetota</taxon>
        <taxon>Actinomycetes</taxon>
        <taxon>Micrococcales</taxon>
        <taxon>Microbacteriaceae</taxon>
        <taxon>Microbacterium</taxon>
    </lineage>
</organism>
<keyword evidence="1" id="KW-1133">Transmembrane helix</keyword>
<comment type="caution">
    <text evidence="2">The sequence shown here is derived from an EMBL/GenBank/DDBJ whole genome shotgun (WGS) entry which is preliminary data.</text>
</comment>
<protein>
    <recommendedName>
        <fullName evidence="4">ABC-2 type transporter domain-containing protein</fullName>
    </recommendedName>
</protein>
<feature type="transmembrane region" description="Helical" evidence="1">
    <location>
        <begin position="223"/>
        <end position="244"/>
    </location>
</feature>
<evidence type="ECO:0008006" key="4">
    <source>
        <dbReference type="Google" id="ProtNLM"/>
    </source>
</evidence>
<dbReference type="Proteomes" id="UP000016033">
    <property type="component" value="Unassembled WGS sequence"/>
</dbReference>
<dbReference type="RefSeq" id="WP_021199152.1">
    <property type="nucleotide sequence ID" value="NZ_ATAO01000124.1"/>
</dbReference>
<accession>T5KDJ1</accession>